<gene>
    <name evidence="2" type="ORF">MM415A00985_0013</name>
    <name evidence="1" type="ORF">MM415B01930_0008</name>
</gene>
<evidence type="ECO:0000313" key="2">
    <source>
        <dbReference type="EMBL" id="QJA78778.1"/>
    </source>
</evidence>
<evidence type="ECO:0000313" key="1">
    <source>
        <dbReference type="EMBL" id="QJA56069.1"/>
    </source>
</evidence>
<dbReference type="EMBL" id="MT141198">
    <property type="protein sequence ID" value="QJA56069.1"/>
    <property type="molecule type" value="Genomic_DNA"/>
</dbReference>
<dbReference type="AlphaFoldDB" id="A0A6M3IF55"/>
<name>A0A6M3IF55_9ZZZZ</name>
<protein>
    <submittedName>
        <fullName evidence="1">Uncharacterized protein</fullName>
    </submittedName>
</protein>
<proteinExistence type="predicted"/>
<accession>A0A6M3IF55</accession>
<organism evidence="1">
    <name type="scientific">viral metagenome</name>
    <dbReference type="NCBI Taxonomy" id="1070528"/>
    <lineage>
        <taxon>unclassified sequences</taxon>
        <taxon>metagenomes</taxon>
        <taxon>organismal metagenomes</taxon>
    </lineage>
</organism>
<dbReference type="EMBL" id="MT142353">
    <property type="protein sequence ID" value="QJA78778.1"/>
    <property type="molecule type" value="Genomic_DNA"/>
</dbReference>
<reference evidence="1" key="1">
    <citation type="submission" date="2020-03" db="EMBL/GenBank/DDBJ databases">
        <title>The deep terrestrial virosphere.</title>
        <authorList>
            <person name="Holmfeldt K."/>
            <person name="Nilsson E."/>
            <person name="Simone D."/>
            <person name="Lopez-Fernandez M."/>
            <person name="Wu X."/>
            <person name="de Brujin I."/>
            <person name="Lundin D."/>
            <person name="Andersson A."/>
            <person name="Bertilsson S."/>
            <person name="Dopson M."/>
        </authorList>
    </citation>
    <scope>NUCLEOTIDE SEQUENCE</scope>
    <source>
        <strain evidence="2">MM415A00985</strain>
        <strain evidence="1">MM415B01930</strain>
    </source>
</reference>
<sequence>MKLDSRKWRSCKSISCKNLDNGNCKIEECENTDKSKAINKLHEQLLEVKHGRDA</sequence>